<dbReference type="EMBL" id="GBXM01057893">
    <property type="protein sequence ID" value="JAH50684.1"/>
    <property type="molecule type" value="Transcribed_RNA"/>
</dbReference>
<organism evidence="2">
    <name type="scientific">Anguilla anguilla</name>
    <name type="common">European freshwater eel</name>
    <name type="synonym">Muraena anguilla</name>
    <dbReference type="NCBI Taxonomy" id="7936"/>
    <lineage>
        <taxon>Eukaryota</taxon>
        <taxon>Metazoa</taxon>
        <taxon>Chordata</taxon>
        <taxon>Craniata</taxon>
        <taxon>Vertebrata</taxon>
        <taxon>Euteleostomi</taxon>
        <taxon>Actinopterygii</taxon>
        <taxon>Neopterygii</taxon>
        <taxon>Teleostei</taxon>
        <taxon>Anguilliformes</taxon>
        <taxon>Anguillidae</taxon>
        <taxon>Anguilla</taxon>
    </lineage>
</organism>
<proteinExistence type="predicted"/>
<dbReference type="EMBL" id="GBXM01059088">
    <property type="protein sequence ID" value="JAH49489.1"/>
    <property type="molecule type" value="Transcribed_RNA"/>
</dbReference>
<name>A0A0E9TP63_ANGAN</name>
<dbReference type="EMBL" id="GBXM01053350">
    <property type="protein sequence ID" value="JAH55227.1"/>
    <property type="molecule type" value="Transcribed_RNA"/>
</dbReference>
<sequence>MIGSVRTEGLRQEVTEQSVHSRK</sequence>
<evidence type="ECO:0000313" key="2">
    <source>
        <dbReference type="EMBL" id="JAH55227.1"/>
    </source>
</evidence>
<feature type="region of interest" description="Disordered" evidence="1">
    <location>
        <begin position="1"/>
        <end position="23"/>
    </location>
</feature>
<evidence type="ECO:0000256" key="1">
    <source>
        <dbReference type="SAM" id="MobiDB-lite"/>
    </source>
</evidence>
<reference evidence="2" key="2">
    <citation type="journal article" date="2015" name="Fish Shellfish Immunol.">
        <title>Early steps in the European eel (Anguilla anguilla)-Vibrio vulnificus interaction in the gills: Role of the RtxA13 toxin.</title>
        <authorList>
            <person name="Callol A."/>
            <person name="Pajuelo D."/>
            <person name="Ebbesson L."/>
            <person name="Teles M."/>
            <person name="MacKenzie S."/>
            <person name="Amaro C."/>
        </authorList>
    </citation>
    <scope>NUCLEOTIDE SEQUENCE</scope>
</reference>
<accession>A0A0E9TP63</accession>
<dbReference type="EMBL" id="GBXM01050747">
    <property type="protein sequence ID" value="JAH57830.1"/>
    <property type="molecule type" value="Transcribed_RNA"/>
</dbReference>
<dbReference type="EMBL" id="GBXM01058168">
    <property type="protein sequence ID" value="JAH50409.1"/>
    <property type="molecule type" value="Transcribed_RNA"/>
</dbReference>
<dbReference type="AlphaFoldDB" id="A0A0E9TP63"/>
<dbReference type="EMBL" id="GBXM01053901">
    <property type="protein sequence ID" value="JAH54676.1"/>
    <property type="molecule type" value="Transcribed_RNA"/>
</dbReference>
<reference evidence="2" key="1">
    <citation type="submission" date="2014-11" db="EMBL/GenBank/DDBJ databases">
        <authorList>
            <person name="Amaro Gonzalez C."/>
        </authorList>
    </citation>
    <scope>NUCLEOTIDE SEQUENCE</scope>
</reference>
<protein>
    <submittedName>
        <fullName evidence="2">Uncharacterized protein</fullName>
    </submittedName>
</protein>